<dbReference type="Pfam" id="PF04314">
    <property type="entry name" value="PCuAC"/>
    <property type="match status" value="1"/>
</dbReference>
<dbReference type="SUPFAM" id="SSF110087">
    <property type="entry name" value="DR1885-like metal-binding protein"/>
    <property type="match status" value="1"/>
</dbReference>
<dbReference type="OrthoDB" id="9796962at2"/>
<evidence type="ECO:0000313" key="4">
    <source>
        <dbReference type="Proteomes" id="UP000199423"/>
    </source>
</evidence>
<evidence type="ECO:0000256" key="1">
    <source>
        <dbReference type="SAM" id="MobiDB-lite"/>
    </source>
</evidence>
<dbReference type="PANTHER" id="PTHR36302:SF1">
    <property type="entry name" value="COPPER CHAPERONE PCU(A)C"/>
    <property type="match status" value="1"/>
</dbReference>
<dbReference type="InterPro" id="IPR007410">
    <property type="entry name" value="LpqE-like"/>
</dbReference>
<dbReference type="AlphaFoldDB" id="A0A1I7NTN1"/>
<evidence type="ECO:0000256" key="2">
    <source>
        <dbReference type="SAM" id="SignalP"/>
    </source>
</evidence>
<gene>
    <name evidence="3" type="ORF">SAMN04488557_3430</name>
</gene>
<dbReference type="InterPro" id="IPR036182">
    <property type="entry name" value="PCuAC_sf"/>
</dbReference>
<dbReference type="EMBL" id="FPCH01000003">
    <property type="protein sequence ID" value="SFV37970.1"/>
    <property type="molecule type" value="Genomic_DNA"/>
</dbReference>
<name>A0A1I7NTN1_9HYPH</name>
<feature type="region of interest" description="Disordered" evidence="1">
    <location>
        <begin position="146"/>
        <end position="177"/>
    </location>
</feature>
<dbReference type="Proteomes" id="UP000199423">
    <property type="component" value="Unassembled WGS sequence"/>
</dbReference>
<dbReference type="RefSeq" id="WP_092868894.1">
    <property type="nucleotide sequence ID" value="NZ_FPCH01000003.1"/>
</dbReference>
<accession>A0A1I7NTN1</accession>
<protein>
    <recommendedName>
        <fullName evidence="5">Copper(I)-binding protein</fullName>
    </recommendedName>
</protein>
<feature type="chain" id="PRO_5011774418" description="Copper(I)-binding protein" evidence="2">
    <location>
        <begin position="26"/>
        <end position="177"/>
    </location>
</feature>
<proteinExistence type="predicted"/>
<keyword evidence="2" id="KW-0732">Signal</keyword>
<keyword evidence="4" id="KW-1185">Reference proteome</keyword>
<dbReference type="STRING" id="51670.SAMN04488557_3430"/>
<sequence>MRFKIPALAVVAGLAAALAPTLAAAHEVTVKGVTVAHPWARATPEGQKVGAAFAEIKTDKDTSDRLIGVSSPVAANGEVHSMTMEGDVMKMRRLDGIDLKPGQSVVLKPMADHIMLMGLKEPLKEGDLVKLKLTFEKAGPIEVEGTVEAPGAMGPHGLAKQPDDDSMGSMHHDMTHE</sequence>
<dbReference type="Gene3D" id="2.60.40.1890">
    <property type="entry name" value="PCu(A)C copper chaperone"/>
    <property type="match status" value="1"/>
</dbReference>
<evidence type="ECO:0000313" key="3">
    <source>
        <dbReference type="EMBL" id="SFV37970.1"/>
    </source>
</evidence>
<feature type="signal peptide" evidence="2">
    <location>
        <begin position="1"/>
        <end position="25"/>
    </location>
</feature>
<organism evidence="3 4">
    <name type="scientific">Hyphomicrobium facile</name>
    <dbReference type="NCBI Taxonomy" id="51670"/>
    <lineage>
        <taxon>Bacteria</taxon>
        <taxon>Pseudomonadati</taxon>
        <taxon>Pseudomonadota</taxon>
        <taxon>Alphaproteobacteria</taxon>
        <taxon>Hyphomicrobiales</taxon>
        <taxon>Hyphomicrobiaceae</taxon>
        <taxon>Hyphomicrobium</taxon>
    </lineage>
</organism>
<evidence type="ECO:0008006" key="5">
    <source>
        <dbReference type="Google" id="ProtNLM"/>
    </source>
</evidence>
<dbReference type="InterPro" id="IPR058248">
    <property type="entry name" value="Lxx211020-like"/>
</dbReference>
<reference evidence="4" key="1">
    <citation type="submission" date="2016-10" db="EMBL/GenBank/DDBJ databases">
        <authorList>
            <person name="Varghese N."/>
            <person name="Submissions S."/>
        </authorList>
    </citation>
    <scope>NUCLEOTIDE SEQUENCE [LARGE SCALE GENOMIC DNA]</scope>
    <source>
        <strain evidence="4">DSM 1565</strain>
    </source>
</reference>
<dbReference type="PANTHER" id="PTHR36302">
    <property type="entry name" value="BLR7088 PROTEIN"/>
    <property type="match status" value="1"/>
</dbReference>